<evidence type="ECO:0008006" key="3">
    <source>
        <dbReference type="Google" id="ProtNLM"/>
    </source>
</evidence>
<protein>
    <recommendedName>
        <fullName evidence="3">PGF-CTERM sorting domain-containing protein</fullName>
    </recommendedName>
</protein>
<sequence>MQFSKAHTVAVVAVLALVTITVAGFAGVGAAQNAADEIENRTVETSNETESVEVDIAFAGTFENASSETADLAIYDASSFNQSGTSATPVLEDSWTANPDDTVTEEYNLSDSSVNLEQESDYRAILTVSNENNVDSAYVAADDESIGGGWFDGGLDGSPGFGAFAAISAIGVALATRLRAGGA</sequence>
<dbReference type="Proteomes" id="UP000011648">
    <property type="component" value="Unassembled WGS sequence"/>
</dbReference>
<comment type="caution">
    <text evidence="1">The sequence shown here is derived from an EMBL/GenBank/DDBJ whole genome shotgun (WGS) entry which is preliminary data.</text>
</comment>
<dbReference type="RefSeq" id="WP_006826075.1">
    <property type="nucleotide sequence ID" value="NZ_AOIL01000042.1"/>
</dbReference>
<proteinExistence type="predicted"/>
<accession>L9ZZ70</accession>
<dbReference type="OrthoDB" id="381768at2157"/>
<dbReference type="STRING" id="1230458.C484_11681"/>
<name>L9ZZ70_9EURY</name>
<dbReference type="PATRIC" id="fig|1230458.4.peg.2346"/>
<gene>
    <name evidence="1" type="ORF">C484_11681</name>
</gene>
<evidence type="ECO:0000313" key="2">
    <source>
        <dbReference type="Proteomes" id="UP000011648"/>
    </source>
</evidence>
<evidence type="ECO:0000313" key="1">
    <source>
        <dbReference type="EMBL" id="ELY90882.1"/>
    </source>
</evidence>
<dbReference type="EMBL" id="AOIL01000042">
    <property type="protein sequence ID" value="ELY90882.1"/>
    <property type="molecule type" value="Genomic_DNA"/>
</dbReference>
<reference evidence="1 2" key="1">
    <citation type="journal article" date="2014" name="PLoS Genet.">
        <title>Phylogenetically driven sequencing of extremely halophilic archaea reveals strategies for static and dynamic osmo-response.</title>
        <authorList>
            <person name="Becker E.A."/>
            <person name="Seitzer P.M."/>
            <person name="Tritt A."/>
            <person name="Larsen D."/>
            <person name="Krusor M."/>
            <person name="Yao A.I."/>
            <person name="Wu D."/>
            <person name="Madern D."/>
            <person name="Eisen J.A."/>
            <person name="Darling A.E."/>
            <person name="Facciotti M.T."/>
        </authorList>
    </citation>
    <scope>NUCLEOTIDE SEQUENCE [LARGE SCALE GENOMIC DNA]</scope>
    <source>
        <strain evidence="1 2">DSM 12281</strain>
    </source>
</reference>
<keyword evidence="2" id="KW-1185">Reference proteome</keyword>
<dbReference type="AlphaFoldDB" id="L9ZZ70"/>
<organism evidence="1 2">
    <name type="scientific">Natrialba taiwanensis DSM 12281</name>
    <dbReference type="NCBI Taxonomy" id="1230458"/>
    <lineage>
        <taxon>Archaea</taxon>
        <taxon>Methanobacteriati</taxon>
        <taxon>Methanobacteriota</taxon>
        <taxon>Stenosarchaea group</taxon>
        <taxon>Halobacteria</taxon>
        <taxon>Halobacteriales</taxon>
        <taxon>Natrialbaceae</taxon>
        <taxon>Natrialba</taxon>
    </lineage>
</organism>